<dbReference type="InterPro" id="IPR003347">
    <property type="entry name" value="JmjC_dom"/>
</dbReference>
<name>N1PT89_DOTSN</name>
<accession>N1PT89</accession>
<dbReference type="STRING" id="675120.N1PT89"/>
<feature type="domain" description="JmjC" evidence="2">
    <location>
        <begin position="287"/>
        <end position="469"/>
    </location>
</feature>
<reference evidence="4" key="1">
    <citation type="journal article" date="2012" name="PLoS Genet.">
        <title>The genomes of the fungal plant pathogens Cladosporium fulvum and Dothistroma septosporum reveal adaptation to different hosts and lifestyles but also signatures of common ancestry.</title>
        <authorList>
            <person name="de Wit P.J.G.M."/>
            <person name="van der Burgt A."/>
            <person name="Oekmen B."/>
            <person name="Stergiopoulos I."/>
            <person name="Abd-Elsalam K.A."/>
            <person name="Aerts A.L."/>
            <person name="Bahkali A.H."/>
            <person name="Beenen H.G."/>
            <person name="Chettri P."/>
            <person name="Cox M.P."/>
            <person name="Datema E."/>
            <person name="de Vries R.P."/>
            <person name="Dhillon B."/>
            <person name="Ganley A.R."/>
            <person name="Griffiths S.A."/>
            <person name="Guo Y."/>
            <person name="Hamelin R.C."/>
            <person name="Henrissat B."/>
            <person name="Kabir M.S."/>
            <person name="Jashni M.K."/>
            <person name="Kema G."/>
            <person name="Klaubauf S."/>
            <person name="Lapidus A."/>
            <person name="Levasseur A."/>
            <person name="Lindquist E."/>
            <person name="Mehrabi R."/>
            <person name="Ohm R.A."/>
            <person name="Owen T.J."/>
            <person name="Salamov A."/>
            <person name="Schwelm A."/>
            <person name="Schijlen E."/>
            <person name="Sun H."/>
            <person name="van den Burg H.A."/>
            <person name="van Ham R.C.H.J."/>
            <person name="Zhang S."/>
            <person name="Goodwin S.B."/>
            <person name="Grigoriev I.V."/>
            <person name="Collemare J."/>
            <person name="Bradshaw R.E."/>
        </authorList>
    </citation>
    <scope>NUCLEOTIDE SEQUENCE [LARGE SCALE GENOMIC DNA]</scope>
    <source>
        <strain evidence="4">NZE10 / CBS 128990</strain>
    </source>
</reference>
<dbReference type="Pfam" id="PF13621">
    <property type="entry name" value="Cupin_8"/>
    <property type="match status" value="1"/>
</dbReference>
<gene>
    <name evidence="3" type="ORF">DOTSEDRAFT_125260</name>
</gene>
<evidence type="ECO:0000313" key="3">
    <source>
        <dbReference type="EMBL" id="EME46163.1"/>
    </source>
</evidence>
<dbReference type="AlphaFoldDB" id="N1PT89"/>
<reference evidence="3 4" key="2">
    <citation type="journal article" date="2012" name="PLoS Pathog.">
        <title>Diverse lifestyles and strategies of plant pathogenesis encoded in the genomes of eighteen Dothideomycetes fungi.</title>
        <authorList>
            <person name="Ohm R.A."/>
            <person name="Feau N."/>
            <person name="Henrissat B."/>
            <person name="Schoch C.L."/>
            <person name="Horwitz B.A."/>
            <person name="Barry K.W."/>
            <person name="Condon B.J."/>
            <person name="Copeland A.C."/>
            <person name="Dhillon B."/>
            <person name="Glaser F."/>
            <person name="Hesse C.N."/>
            <person name="Kosti I."/>
            <person name="LaButti K."/>
            <person name="Lindquist E.A."/>
            <person name="Lucas S."/>
            <person name="Salamov A.A."/>
            <person name="Bradshaw R.E."/>
            <person name="Ciuffetti L."/>
            <person name="Hamelin R.C."/>
            <person name="Kema G.H.J."/>
            <person name="Lawrence C."/>
            <person name="Scott J.A."/>
            <person name="Spatafora J.W."/>
            <person name="Turgeon B.G."/>
            <person name="de Wit P.J.G.M."/>
            <person name="Zhong S."/>
            <person name="Goodwin S.B."/>
            <person name="Grigoriev I.V."/>
        </authorList>
    </citation>
    <scope>NUCLEOTIDE SEQUENCE [LARGE SCALE GENOMIC DNA]</scope>
    <source>
        <strain evidence="4">NZE10 / CBS 128990</strain>
    </source>
</reference>
<dbReference type="InterPro" id="IPR041667">
    <property type="entry name" value="Cupin_8"/>
</dbReference>
<keyword evidence="4" id="KW-1185">Reference proteome</keyword>
<dbReference type="PANTHER" id="PTHR12461:SF101">
    <property type="entry name" value="TRNA WYBUTOSINE-SYNTHESIZING PROTEIN 4"/>
    <property type="match status" value="1"/>
</dbReference>
<proteinExistence type="predicted"/>
<dbReference type="HOGENOM" id="CLU_016785_0_1_1"/>
<dbReference type="SMART" id="SM00558">
    <property type="entry name" value="JmjC"/>
    <property type="match status" value="1"/>
</dbReference>
<evidence type="ECO:0000256" key="1">
    <source>
        <dbReference type="SAM" id="MobiDB-lite"/>
    </source>
</evidence>
<dbReference type="OrthoDB" id="47172at2759"/>
<sequence>MAPPSNEYEHAPPISDLKRKRSDASKPKAISPSKSESQRLVDRIKDQLGKSVPSETIQLCGLAPLKIIQTQPEHVLELAREKLNTWRYVDVPICWRRLFEEASLHRVLEELPLLAQSMKSELGIGGGGKEDSEYAFRSIVKHLDGALVIAGAPGRRGLIEEILKYLDSIATQLFERQQPNRLNIKSPPALQTAHGIPRAANALDFEEFQLHLAKRSPIIIPNTFNHWSAKDRWLDTTYLKERTLGGHRLVPVEIGASYNEQGWAQNLITFGEFIDRYLTPKKPEITGYLAQHDLFAQAPILMNDISIPDYCYTTPPLPEGAAADTPGLGAVKGLDQPLMNAWLGPSGTKSPLHTDPYHNILCQVVGYKYVRLYAPEERGKLYPHGNNAAGVSMNNTSRVDILHFRPGTEVHTPEQDRIRKLWQTKYPLFEFAPYQEAILKPGDCLYIPLGWWHYVEAFTPSFSVSFWWN</sequence>
<dbReference type="eggNOG" id="KOG2132">
    <property type="taxonomic scope" value="Eukaryota"/>
</dbReference>
<dbReference type="PROSITE" id="PS51184">
    <property type="entry name" value="JMJC"/>
    <property type="match status" value="1"/>
</dbReference>
<evidence type="ECO:0000313" key="4">
    <source>
        <dbReference type="Proteomes" id="UP000016933"/>
    </source>
</evidence>
<protein>
    <recommendedName>
        <fullName evidence="2">JmjC domain-containing protein</fullName>
    </recommendedName>
</protein>
<organism evidence="3 4">
    <name type="scientific">Dothistroma septosporum (strain NZE10 / CBS 128990)</name>
    <name type="common">Red band needle blight fungus</name>
    <name type="synonym">Mycosphaerella pini</name>
    <dbReference type="NCBI Taxonomy" id="675120"/>
    <lineage>
        <taxon>Eukaryota</taxon>
        <taxon>Fungi</taxon>
        <taxon>Dikarya</taxon>
        <taxon>Ascomycota</taxon>
        <taxon>Pezizomycotina</taxon>
        <taxon>Dothideomycetes</taxon>
        <taxon>Dothideomycetidae</taxon>
        <taxon>Mycosphaerellales</taxon>
        <taxon>Mycosphaerellaceae</taxon>
        <taxon>Dothistroma</taxon>
    </lineage>
</organism>
<dbReference type="Gene3D" id="2.60.120.650">
    <property type="entry name" value="Cupin"/>
    <property type="match status" value="1"/>
</dbReference>
<feature type="region of interest" description="Disordered" evidence="1">
    <location>
        <begin position="1"/>
        <end position="40"/>
    </location>
</feature>
<dbReference type="OMA" id="VPDYCYI"/>
<dbReference type="PANTHER" id="PTHR12461">
    <property type="entry name" value="HYPOXIA-INDUCIBLE FACTOR 1 ALPHA INHIBITOR-RELATED"/>
    <property type="match status" value="1"/>
</dbReference>
<dbReference type="SUPFAM" id="SSF51197">
    <property type="entry name" value="Clavaminate synthase-like"/>
    <property type="match status" value="1"/>
</dbReference>
<evidence type="ECO:0000259" key="2">
    <source>
        <dbReference type="PROSITE" id="PS51184"/>
    </source>
</evidence>
<dbReference type="Proteomes" id="UP000016933">
    <property type="component" value="Unassembled WGS sequence"/>
</dbReference>
<dbReference type="EMBL" id="KB446537">
    <property type="protein sequence ID" value="EME46163.1"/>
    <property type="molecule type" value="Genomic_DNA"/>
</dbReference>